<dbReference type="GO" id="GO:0006869">
    <property type="term" value="P:lipid transport"/>
    <property type="evidence" value="ECO:0007669"/>
    <property type="project" value="UniProtKB-KW"/>
</dbReference>
<dbReference type="GO" id="GO:0000045">
    <property type="term" value="P:autophagosome assembly"/>
    <property type="evidence" value="ECO:0007669"/>
    <property type="project" value="TreeGrafter"/>
</dbReference>
<dbReference type="GO" id="GO:0043495">
    <property type="term" value="F:protein-membrane adaptor activity"/>
    <property type="evidence" value="ECO:0007669"/>
    <property type="project" value="TreeGrafter"/>
</dbReference>
<gene>
    <name evidence="12" type="ORF">BCR36DRAFT_100657</name>
</gene>
<dbReference type="GO" id="GO:0061723">
    <property type="term" value="P:glycophagy"/>
    <property type="evidence" value="ECO:0007669"/>
    <property type="project" value="TreeGrafter"/>
</dbReference>
<evidence type="ECO:0000313" key="13">
    <source>
        <dbReference type="Proteomes" id="UP000193719"/>
    </source>
</evidence>
<dbReference type="GO" id="GO:0005789">
    <property type="term" value="C:endoplasmic reticulum membrane"/>
    <property type="evidence" value="ECO:0007669"/>
    <property type="project" value="UniProtKB-SubCell"/>
</dbReference>
<evidence type="ECO:0000256" key="1">
    <source>
        <dbReference type="ARBA" id="ARBA00004406"/>
    </source>
</evidence>
<sequence>MVSMEYLRRSKKSIIDIDFNGIYFEYSIYPNNSYYANKLYLLINEFEVIDKVPTSGWNKFLSAQTPVEHPMLKLKLLNVRPILSEPSLESIVNLEVSPLRFYIDQDTLLKFAEILSFCNIDTESENRTPTASINEEITKKNNSTQIYLRKVNISEIRIIIDYKPKQFSFNSLKDGQYGQILNILPIKDATLNFKSLKFYGLSGIDKLVQNIIEKYLPQAINQVPSIVLYIGPIRPFFKISEKMVDLIKNVYNNYQNEQPMIPAIEEGARQILTTTTTETLKLISRLSQKAQILFENIETELSTNKKPGDNSQNIVTNQPPINYQYGIRYMDSGSGSVKDAVKAVPVIICRPIIKLTKVVSKTTNDVSNALDPRNKLEYQKKYK</sequence>
<dbReference type="GO" id="GO:0000422">
    <property type="term" value="P:autophagy of mitochondrion"/>
    <property type="evidence" value="ECO:0007669"/>
    <property type="project" value="TreeGrafter"/>
</dbReference>
<proteinExistence type="inferred from homology"/>
<comment type="similarity">
    <text evidence="3">Belongs to the ATG2 family.</text>
</comment>
<name>A0A1Y1V3S9_9FUNG</name>
<dbReference type="OrthoDB" id="18982at2759"/>
<dbReference type="PANTHER" id="PTHR13190:SF1">
    <property type="entry name" value="AUTOPHAGY-RELATED 2, ISOFORM A"/>
    <property type="match status" value="1"/>
</dbReference>
<dbReference type="GO" id="GO:0034727">
    <property type="term" value="P:piecemeal microautophagy of the nucleus"/>
    <property type="evidence" value="ECO:0007669"/>
    <property type="project" value="TreeGrafter"/>
</dbReference>
<keyword evidence="8" id="KW-0445">Lipid transport</keyword>
<dbReference type="Pfam" id="PF13329">
    <property type="entry name" value="ATG2_CAD"/>
    <property type="match status" value="1"/>
</dbReference>
<evidence type="ECO:0000256" key="4">
    <source>
        <dbReference type="ARBA" id="ARBA00018070"/>
    </source>
</evidence>
<dbReference type="Proteomes" id="UP000193719">
    <property type="component" value="Unassembled WGS sequence"/>
</dbReference>
<keyword evidence="7" id="KW-0072">Autophagy</keyword>
<reference evidence="12 13" key="1">
    <citation type="submission" date="2016-08" db="EMBL/GenBank/DDBJ databases">
        <title>Genomes of anaerobic fungi encode conserved fungal cellulosomes for biomass hydrolysis.</title>
        <authorList>
            <consortium name="DOE Joint Genome Institute"/>
            <person name="Haitjema C.H."/>
            <person name="Gilmore S.P."/>
            <person name="Henske J.K."/>
            <person name="Solomon K.V."/>
            <person name="De Groot R."/>
            <person name="Kuo A."/>
            <person name="Mondo S.J."/>
            <person name="Salamov A.A."/>
            <person name="Labutti K."/>
            <person name="Zhao Z."/>
            <person name="Chiniquy J."/>
            <person name="Barry K."/>
            <person name="Brewer H.M."/>
            <person name="Purvine S.O."/>
            <person name="Wright A.T."/>
            <person name="Boxma B."/>
            <person name="Van Alen T."/>
            <person name="Hackstein J.H."/>
            <person name="Baker S.E."/>
            <person name="Grigoriev I.V."/>
            <person name="O'Malley M.A."/>
        </authorList>
    </citation>
    <scope>NUCLEOTIDE SEQUENCE [LARGE SCALE GENOMIC DNA]</scope>
    <source>
        <strain evidence="13">finn</strain>
    </source>
</reference>
<comment type="subcellular location">
    <subcellularLocation>
        <location evidence="1">Endoplasmic reticulum membrane</location>
        <topology evidence="1">Peripheral membrane protein</topology>
    </subcellularLocation>
    <subcellularLocation>
        <location evidence="2">Preautophagosomal structure membrane</location>
        <topology evidence="2">Peripheral membrane protein</topology>
    </subcellularLocation>
</comment>
<evidence type="ECO:0000256" key="11">
    <source>
        <dbReference type="ARBA" id="ARBA00024615"/>
    </source>
</evidence>
<dbReference type="STRING" id="1754191.A0A1Y1V3S9"/>
<evidence type="ECO:0000256" key="8">
    <source>
        <dbReference type="ARBA" id="ARBA00023055"/>
    </source>
</evidence>
<dbReference type="GO" id="GO:0061709">
    <property type="term" value="P:reticulophagy"/>
    <property type="evidence" value="ECO:0007669"/>
    <property type="project" value="TreeGrafter"/>
</dbReference>
<protein>
    <recommendedName>
        <fullName evidence="4">Autophagy-related protein 2</fullName>
    </recommendedName>
</protein>
<dbReference type="GO" id="GO:0061908">
    <property type="term" value="C:phagophore"/>
    <property type="evidence" value="ECO:0007669"/>
    <property type="project" value="TreeGrafter"/>
</dbReference>
<dbReference type="InterPro" id="IPR026849">
    <property type="entry name" value="ATG2"/>
</dbReference>
<comment type="catalytic activity">
    <reaction evidence="10">
        <text>a 1,2-diacyl-sn-glycero-3-phospho-L-serine(in) = a 1,2-diacyl-sn-glycero-3-phospho-L-serine(out)</text>
        <dbReference type="Rhea" id="RHEA:38663"/>
        <dbReference type="ChEBI" id="CHEBI:57262"/>
    </reaction>
</comment>
<keyword evidence="6" id="KW-0256">Endoplasmic reticulum</keyword>
<accession>A0A1Y1V3S9</accession>
<dbReference type="AlphaFoldDB" id="A0A1Y1V3S9"/>
<evidence type="ECO:0000256" key="3">
    <source>
        <dbReference type="ARBA" id="ARBA00009714"/>
    </source>
</evidence>
<evidence type="ECO:0000256" key="9">
    <source>
        <dbReference type="ARBA" id="ARBA00023136"/>
    </source>
</evidence>
<dbReference type="PANTHER" id="PTHR13190">
    <property type="entry name" value="AUTOPHAGY-RELATED 2, ISOFORM A"/>
    <property type="match status" value="1"/>
</dbReference>
<comment type="caution">
    <text evidence="12">The sequence shown here is derived from an EMBL/GenBank/DDBJ whole genome shotgun (WGS) entry which is preliminary data.</text>
</comment>
<dbReference type="EMBL" id="MCFH01000034">
    <property type="protein sequence ID" value="ORX46623.1"/>
    <property type="molecule type" value="Genomic_DNA"/>
</dbReference>
<keyword evidence="13" id="KW-1185">Reference proteome</keyword>
<organism evidence="12 13">
    <name type="scientific">Piromyces finnis</name>
    <dbReference type="NCBI Taxonomy" id="1754191"/>
    <lineage>
        <taxon>Eukaryota</taxon>
        <taxon>Fungi</taxon>
        <taxon>Fungi incertae sedis</taxon>
        <taxon>Chytridiomycota</taxon>
        <taxon>Chytridiomycota incertae sedis</taxon>
        <taxon>Neocallimastigomycetes</taxon>
        <taxon>Neocallimastigales</taxon>
        <taxon>Neocallimastigaceae</taxon>
        <taxon>Piromyces</taxon>
    </lineage>
</organism>
<evidence type="ECO:0000256" key="7">
    <source>
        <dbReference type="ARBA" id="ARBA00023006"/>
    </source>
</evidence>
<comment type="catalytic activity">
    <reaction evidence="11">
        <text>a 1,2-diacyl-sn-glycero-3-phosphoethanolamine(in) = a 1,2-diacyl-sn-glycero-3-phosphoethanolamine(out)</text>
        <dbReference type="Rhea" id="RHEA:38895"/>
        <dbReference type="ChEBI" id="CHEBI:64612"/>
    </reaction>
</comment>
<evidence type="ECO:0000256" key="10">
    <source>
        <dbReference type="ARBA" id="ARBA00024479"/>
    </source>
</evidence>
<dbReference type="GO" id="GO:0034045">
    <property type="term" value="C:phagophore assembly site membrane"/>
    <property type="evidence" value="ECO:0007669"/>
    <property type="project" value="UniProtKB-SubCell"/>
</dbReference>
<evidence type="ECO:0000256" key="6">
    <source>
        <dbReference type="ARBA" id="ARBA00022824"/>
    </source>
</evidence>
<dbReference type="GO" id="GO:0032266">
    <property type="term" value="F:phosphatidylinositol-3-phosphate binding"/>
    <property type="evidence" value="ECO:0007669"/>
    <property type="project" value="TreeGrafter"/>
</dbReference>
<evidence type="ECO:0000256" key="2">
    <source>
        <dbReference type="ARBA" id="ARBA00004623"/>
    </source>
</evidence>
<keyword evidence="9" id="KW-0472">Membrane</keyword>
<reference evidence="12 13" key="2">
    <citation type="submission" date="2016-08" db="EMBL/GenBank/DDBJ databases">
        <title>Pervasive Adenine N6-methylation of Active Genes in Fungi.</title>
        <authorList>
            <consortium name="DOE Joint Genome Institute"/>
            <person name="Mondo S.J."/>
            <person name="Dannebaum R.O."/>
            <person name="Kuo R.C."/>
            <person name="Labutti K."/>
            <person name="Haridas S."/>
            <person name="Kuo A."/>
            <person name="Salamov A."/>
            <person name="Ahrendt S.R."/>
            <person name="Lipzen A."/>
            <person name="Sullivan W."/>
            <person name="Andreopoulos W.B."/>
            <person name="Clum A."/>
            <person name="Lindquist E."/>
            <person name="Daum C."/>
            <person name="Ramamoorthy G.K."/>
            <person name="Gryganskyi A."/>
            <person name="Culley D."/>
            <person name="Magnuson J.K."/>
            <person name="James T.Y."/>
            <person name="O'Malley M.A."/>
            <person name="Stajich J.E."/>
            <person name="Spatafora J.W."/>
            <person name="Visel A."/>
            <person name="Grigoriev I.V."/>
        </authorList>
    </citation>
    <scope>NUCLEOTIDE SEQUENCE [LARGE SCALE GENOMIC DNA]</scope>
    <source>
        <strain evidence="13">finn</strain>
    </source>
</reference>
<evidence type="ECO:0000313" key="12">
    <source>
        <dbReference type="EMBL" id="ORX46623.1"/>
    </source>
</evidence>
<evidence type="ECO:0000256" key="5">
    <source>
        <dbReference type="ARBA" id="ARBA00022448"/>
    </source>
</evidence>
<keyword evidence="5" id="KW-0813">Transport</keyword>